<comment type="caution">
    <text evidence="1">The sequence shown here is derived from an EMBL/GenBank/DDBJ whole genome shotgun (WGS) entry which is preliminary data.</text>
</comment>
<reference evidence="1 2" key="1">
    <citation type="submission" date="2020-07" db="EMBL/GenBank/DDBJ databases">
        <authorList>
            <person name="Sun Q."/>
        </authorList>
    </citation>
    <scope>NUCLEOTIDE SEQUENCE [LARGE SCALE GENOMIC DNA]</scope>
    <source>
        <strain evidence="1 2">CGMCC 1.13654</strain>
    </source>
</reference>
<keyword evidence="2" id="KW-1185">Reference proteome</keyword>
<name>A0A838L7R4_9SPHN</name>
<sequence>MQFKDETITVESRFGPIRTRVTADALHMLWGADVGPQDANGLVAENRAMIEQIAVMKFEAGNVEDDGVVEVSDFDLED</sequence>
<dbReference type="AlphaFoldDB" id="A0A838L7R4"/>
<evidence type="ECO:0008006" key="3">
    <source>
        <dbReference type="Google" id="ProtNLM"/>
    </source>
</evidence>
<accession>A0A838L7R4</accession>
<evidence type="ECO:0000313" key="1">
    <source>
        <dbReference type="EMBL" id="MBA2934559.1"/>
    </source>
</evidence>
<dbReference type="RefSeq" id="WP_160366029.1">
    <property type="nucleotide sequence ID" value="NZ_JACEIB010000006.1"/>
</dbReference>
<dbReference type="Proteomes" id="UP000570166">
    <property type="component" value="Unassembled WGS sequence"/>
</dbReference>
<gene>
    <name evidence="1" type="ORF">HZF05_10675</name>
</gene>
<organism evidence="1 2">
    <name type="scientific">Sphingomonas chungangi</name>
    <dbReference type="NCBI Taxonomy" id="2683589"/>
    <lineage>
        <taxon>Bacteria</taxon>
        <taxon>Pseudomonadati</taxon>
        <taxon>Pseudomonadota</taxon>
        <taxon>Alphaproteobacteria</taxon>
        <taxon>Sphingomonadales</taxon>
        <taxon>Sphingomonadaceae</taxon>
        <taxon>Sphingomonas</taxon>
    </lineage>
</organism>
<protein>
    <recommendedName>
        <fullName evidence="3">DUF1488 domain-containing protein</fullName>
    </recommendedName>
</protein>
<evidence type="ECO:0000313" key="2">
    <source>
        <dbReference type="Proteomes" id="UP000570166"/>
    </source>
</evidence>
<proteinExistence type="predicted"/>
<dbReference type="EMBL" id="JACEIB010000006">
    <property type="protein sequence ID" value="MBA2934559.1"/>
    <property type="molecule type" value="Genomic_DNA"/>
</dbReference>